<dbReference type="Proteomes" id="UP001523392">
    <property type="component" value="Unassembled WGS sequence"/>
</dbReference>
<dbReference type="Pfam" id="PF00403">
    <property type="entry name" value="HMA"/>
    <property type="match status" value="1"/>
</dbReference>
<dbReference type="PROSITE" id="PS01047">
    <property type="entry name" value="HMA_1"/>
    <property type="match status" value="1"/>
</dbReference>
<dbReference type="EMBL" id="JAFIRR010000034">
    <property type="protein sequence ID" value="MCO6415819.1"/>
    <property type="molecule type" value="Genomic_DNA"/>
</dbReference>
<accession>A0ABT1D1Q1</accession>
<organism evidence="3 4">
    <name type="scientific">Siccirubricoccus soli</name>
    <dbReference type="NCBI Taxonomy" id="2899147"/>
    <lineage>
        <taxon>Bacteria</taxon>
        <taxon>Pseudomonadati</taxon>
        <taxon>Pseudomonadota</taxon>
        <taxon>Alphaproteobacteria</taxon>
        <taxon>Acetobacterales</taxon>
        <taxon>Roseomonadaceae</taxon>
        <taxon>Siccirubricoccus</taxon>
    </lineage>
</organism>
<sequence>MVVFRVPSMRCGGCAHSVTSALRGVDPAAEVRVDLGRREVTVQGAADAVALACALREAGFEGERLAA</sequence>
<feature type="domain" description="HMA" evidence="2">
    <location>
        <begin position="1"/>
        <end position="63"/>
    </location>
</feature>
<dbReference type="InterPro" id="IPR006121">
    <property type="entry name" value="HMA_dom"/>
</dbReference>
<dbReference type="RefSeq" id="WP_252952434.1">
    <property type="nucleotide sequence ID" value="NZ_JAFIRR010000034.1"/>
</dbReference>
<gene>
    <name evidence="3" type="ORF">JYK14_06465</name>
</gene>
<name>A0ABT1D1Q1_9PROT</name>
<evidence type="ECO:0000259" key="2">
    <source>
        <dbReference type="PROSITE" id="PS50846"/>
    </source>
</evidence>
<dbReference type="CDD" id="cd00371">
    <property type="entry name" value="HMA"/>
    <property type="match status" value="1"/>
</dbReference>
<dbReference type="Gene3D" id="3.30.70.100">
    <property type="match status" value="1"/>
</dbReference>
<evidence type="ECO:0000313" key="3">
    <source>
        <dbReference type="EMBL" id="MCO6415819.1"/>
    </source>
</evidence>
<keyword evidence="4" id="KW-1185">Reference proteome</keyword>
<dbReference type="InterPro" id="IPR036163">
    <property type="entry name" value="HMA_dom_sf"/>
</dbReference>
<comment type="caution">
    <text evidence="3">The sequence shown here is derived from an EMBL/GenBank/DDBJ whole genome shotgun (WGS) entry which is preliminary data.</text>
</comment>
<dbReference type="PROSITE" id="PS50846">
    <property type="entry name" value="HMA_2"/>
    <property type="match status" value="1"/>
</dbReference>
<protein>
    <submittedName>
        <fullName evidence="3">Heavy-metal-associated domain-containing protein</fullName>
    </submittedName>
</protein>
<keyword evidence="1" id="KW-0479">Metal-binding</keyword>
<dbReference type="InterPro" id="IPR017969">
    <property type="entry name" value="Heavy-metal-associated_CS"/>
</dbReference>
<proteinExistence type="predicted"/>
<dbReference type="SUPFAM" id="SSF55008">
    <property type="entry name" value="HMA, heavy metal-associated domain"/>
    <property type="match status" value="1"/>
</dbReference>
<evidence type="ECO:0000313" key="4">
    <source>
        <dbReference type="Proteomes" id="UP001523392"/>
    </source>
</evidence>
<reference evidence="3 4" key="1">
    <citation type="submission" date="2021-12" db="EMBL/GenBank/DDBJ databases">
        <title>Siccirubricoccus leaddurans sp. nov., a high concentration Zn2+ tolerance bacterium.</title>
        <authorList>
            <person name="Cao Y."/>
        </authorList>
    </citation>
    <scope>NUCLEOTIDE SEQUENCE [LARGE SCALE GENOMIC DNA]</scope>
    <source>
        <strain evidence="3 4">KC 17139</strain>
    </source>
</reference>
<evidence type="ECO:0000256" key="1">
    <source>
        <dbReference type="ARBA" id="ARBA00022723"/>
    </source>
</evidence>